<sequence>MTIFKPEKKSKLNIVTFILSAVLLSLVFAWLNVYNRQVNASHDEKALAKELQDLKVKNAELDNTLHDFFSPSKAKEFADERGLTEENYPKFLEIAKGI</sequence>
<feature type="transmembrane region" description="Helical" evidence="1">
    <location>
        <begin position="12"/>
        <end position="31"/>
    </location>
</feature>
<keyword evidence="1" id="KW-1133">Transmembrane helix</keyword>
<keyword evidence="1" id="KW-0812">Transmembrane</keyword>
<keyword evidence="1" id="KW-0472">Membrane</keyword>
<evidence type="ECO:0000313" key="2">
    <source>
        <dbReference type="EMBL" id="OGZ02076.1"/>
    </source>
</evidence>
<gene>
    <name evidence="2" type="ORF">A2390_00475</name>
</gene>
<comment type="caution">
    <text evidence="2">The sequence shown here is derived from an EMBL/GenBank/DDBJ whole genome shotgun (WGS) entry which is preliminary data.</text>
</comment>
<protein>
    <submittedName>
        <fullName evidence="2">Uncharacterized protein</fullName>
    </submittedName>
</protein>
<accession>A0A1G2CL03</accession>
<organism evidence="2 3">
    <name type="scientific">Candidatus Liptonbacteria bacterium RIFOXYB1_FULL_36_10</name>
    <dbReference type="NCBI Taxonomy" id="1798654"/>
    <lineage>
        <taxon>Bacteria</taxon>
        <taxon>Candidatus Liptoniibacteriota</taxon>
    </lineage>
</organism>
<evidence type="ECO:0000313" key="3">
    <source>
        <dbReference type="Proteomes" id="UP000178599"/>
    </source>
</evidence>
<evidence type="ECO:0000256" key="1">
    <source>
        <dbReference type="SAM" id="Phobius"/>
    </source>
</evidence>
<dbReference type="AlphaFoldDB" id="A0A1G2CL03"/>
<reference evidence="2 3" key="1">
    <citation type="journal article" date="2016" name="Nat. Commun.">
        <title>Thousands of microbial genomes shed light on interconnected biogeochemical processes in an aquifer system.</title>
        <authorList>
            <person name="Anantharaman K."/>
            <person name="Brown C.T."/>
            <person name="Hug L.A."/>
            <person name="Sharon I."/>
            <person name="Castelle C.J."/>
            <person name="Probst A.J."/>
            <person name="Thomas B.C."/>
            <person name="Singh A."/>
            <person name="Wilkins M.J."/>
            <person name="Karaoz U."/>
            <person name="Brodie E.L."/>
            <person name="Williams K.H."/>
            <person name="Hubbard S.S."/>
            <person name="Banfield J.F."/>
        </authorList>
    </citation>
    <scope>NUCLEOTIDE SEQUENCE [LARGE SCALE GENOMIC DNA]</scope>
</reference>
<name>A0A1G2CL03_9BACT</name>
<proteinExistence type="predicted"/>
<dbReference type="Proteomes" id="UP000178599">
    <property type="component" value="Unassembled WGS sequence"/>
</dbReference>
<dbReference type="EMBL" id="MHLE01000043">
    <property type="protein sequence ID" value="OGZ02076.1"/>
    <property type="molecule type" value="Genomic_DNA"/>
</dbReference>